<evidence type="ECO:0000256" key="5">
    <source>
        <dbReference type="ARBA" id="ARBA00022842"/>
    </source>
</evidence>
<evidence type="ECO:0000256" key="7">
    <source>
        <dbReference type="HAMAP-Rule" id="MF_00209"/>
    </source>
</evidence>
<feature type="binding site" evidence="7">
    <location>
        <position position="90"/>
    </location>
    <ligand>
        <name>Mg(2+)</name>
        <dbReference type="ChEBI" id="CHEBI:18420"/>
        <label>1</label>
    </ligand>
</feature>
<feature type="binding site" evidence="7">
    <location>
        <position position="53"/>
    </location>
    <ligand>
        <name>Mg(2+)</name>
        <dbReference type="ChEBI" id="CHEBI:18420"/>
        <label>1</label>
    </ligand>
</feature>
<keyword evidence="3 7" id="KW-0479">Metal-binding</keyword>
<dbReference type="InterPro" id="IPR036649">
    <property type="entry name" value="Pyrophosphatase_sf"/>
</dbReference>
<feature type="binding site" evidence="7">
    <location>
        <position position="85"/>
    </location>
    <ligand>
        <name>Mg(2+)</name>
        <dbReference type="ChEBI" id="CHEBI:18420"/>
        <label>3</label>
    </ligand>
</feature>
<feature type="binding site" evidence="7">
    <location>
        <position position="17"/>
    </location>
    <ligand>
        <name>substrate</name>
    </ligand>
</feature>
<dbReference type="EMBL" id="QQZY01000002">
    <property type="protein sequence ID" value="RDI75115.1"/>
    <property type="molecule type" value="Genomic_DNA"/>
</dbReference>
<dbReference type="EC" id="3.6.1.1" evidence="7"/>
<dbReference type="Proteomes" id="UP000254134">
    <property type="component" value="Unassembled WGS sequence"/>
</dbReference>
<comment type="catalytic activity">
    <reaction evidence="6 7">
        <text>diphosphate + H2O = 2 phosphate + H(+)</text>
        <dbReference type="Rhea" id="RHEA:24576"/>
        <dbReference type="ChEBI" id="CHEBI:15377"/>
        <dbReference type="ChEBI" id="CHEBI:15378"/>
        <dbReference type="ChEBI" id="CHEBI:33019"/>
        <dbReference type="ChEBI" id="CHEBI:43474"/>
        <dbReference type="EC" id="3.6.1.1"/>
    </reaction>
</comment>
<dbReference type="Pfam" id="PF00719">
    <property type="entry name" value="Pyrophosphatase"/>
    <property type="match status" value="1"/>
</dbReference>
<feature type="binding site" evidence="7">
    <location>
        <position position="43"/>
    </location>
    <ligand>
        <name>substrate</name>
    </ligand>
</feature>
<evidence type="ECO:0000256" key="1">
    <source>
        <dbReference type="ARBA" id="ARBA00001946"/>
    </source>
</evidence>
<feature type="binding site" evidence="7">
    <location>
        <position position="58"/>
    </location>
    <ligand>
        <name>Mg(2+)</name>
        <dbReference type="ChEBI" id="CHEBI:18420"/>
        <label>1</label>
    </ligand>
</feature>
<feature type="binding site" evidence="7">
    <location>
        <position position="58"/>
    </location>
    <ligand>
        <name>Mg(2+)</name>
        <dbReference type="ChEBI" id="CHEBI:18420"/>
        <label>2</label>
    </ligand>
</feature>
<gene>
    <name evidence="7" type="primary">ppa</name>
    <name evidence="8" type="ORF">Gocc_0913</name>
</gene>
<name>A0A7M2YY84_9ACTN</name>
<dbReference type="GO" id="GO:0006796">
    <property type="term" value="P:phosphate-containing compound metabolic process"/>
    <property type="evidence" value="ECO:0007669"/>
    <property type="project" value="InterPro"/>
</dbReference>
<dbReference type="PROSITE" id="PS00387">
    <property type="entry name" value="PPASE"/>
    <property type="match status" value="1"/>
</dbReference>
<evidence type="ECO:0000256" key="2">
    <source>
        <dbReference type="ARBA" id="ARBA00022490"/>
    </source>
</evidence>
<comment type="cofactor">
    <cofactor evidence="1 7">
        <name>Mg(2+)</name>
        <dbReference type="ChEBI" id="CHEBI:18420"/>
    </cofactor>
</comment>
<dbReference type="GO" id="GO:0005737">
    <property type="term" value="C:cytoplasm"/>
    <property type="evidence" value="ECO:0007669"/>
    <property type="project" value="UniProtKB-SubCell"/>
</dbReference>
<keyword evidence="4 7" id="KW-0378">Hydrolase</keyword>
<dbReference type="PANTHER" id="PTHR10286">
    <property type="entry name" value="INORGANIC PYROPHOSPHATASE"/>
    <property type="match status" value="1"/>
</dbReference>
<reference evidence="8 9" key="1">
    <citation type="submission" date="2018-07" db="EMBL/GenBank/DDBJ databases">
        <title>High-quality-draft genome sequence of Gaiella occulta.</title>
        <authorList>
            <person name="Severino R."/>
            <person name="Froufe H.J.C."/>
            <person name="Rainey F.A."/>
            <person name="Barroso C."/>
            <person name="Albuquerque L."/>
            <person name="Lobo-Da-Cunha A."/>
            <person name="Da Costa M.S."/>
            <person name="Egas C."/>
        </authorList>
    </citation>
    <scope>NUCLEOTIDE SEQUENCE [LARGE SCALE GENOMIC DNA]</scope>
    <source>
        <strain evidence="8 9">F2-233</strain>
    </source>
</reference>
<evidence type="ECO:0000256" key="3">
    <source>
        <dbReference type="ARBA" id="ARBA00022723"/>
    </source>
</evidence>
<feature type="binding site" evidence="7">
    <location>
        <position position="31"/>
    </location>
    <ligand>
        <name>substrate</name>
    </ligand>
</feature>
<evidence type="ECO:0000313" key="8">
    <source>
        <dbReference type="EMBL" id="RDI75115.1"/>
    </source>
</evidence>
<reference evidence="9" key="2">
    <citation type="journal article" date="2019" name="MicrobiologyOpen">
        <title>High-quality draft genome sequence of Gaiella occulta isolated from a 150 meter deep mineral water borehole and comparison with the genome sequences of other deep-branching lineages of the phylum Actinobacteria.</title>
        <authorList>
            <person name="Severino R."/>
            <person name="Froufe H.J.C."/>
            <person name="Barroso C."/>
            <person name="Albuquerque L."/>
            <person name="Lobo-da-Cunha A."/>
            <person name="da Costa M.S."/>
            <person name="Egas C."/>
        </authorList>
    </citation>
    <scope>NUCLEOTIDE SEQUENCE [LARGE SCALE GENOMIC DNA]</scope>
    <source>
        <strain evidence="9">F2-233</strain>
    </source>
</reference>
<dbReference type="Gene3D" id="3.90.80.10">
    <property type="entry name" value="Inorganic pyrophosphatase"/>
    <property type="match status" value="1"/>
</dbReference>
<dbReference type="GO" id="GO:0004427">
    <property type="term" value="F:inorganic diphosphate phosphatase activity"/>
    <property type="evidence" value="ECO:0007669"/>
    <property type="project" value="UniProtKB-UniRule"/>
</dbReference>
<feature type="binding site" evidence="7">
    <location>
        <position position="9"/>
    </location>
    <ligand>
        <name>Mg(2+)</name>
        <dbReference type="ChEBI" id="CHEBI:18420"/>
        <label>2</label>
    </ligand>
</feature>
<proteinExistence type="inferred from homology"/>
<dbReference type="AlphaFoldDB" id="A0A7M2YY84"/>
<evidence type="ECO:0000256" key="6">
    <source>
        <dbReference type="ARBA" id="ARBA00047820"/>
    </source>
</evidence>
<comment type="similarity">
    <text evidence="7">Belongs to the PPase family.</text>
</comment>
<keyword evidence="5 7" id="KW-0460">Magnesium</keyword>
<dbReference type="FunFam" id="3.90.80.10:FF:000003">
    <property type="entry name" value="Inorganic pyrophosphatase"/>
    <property type="match status" value="1"/>
</dbReference>
<keyword evidence="9" id="KW-1185">Reference proteome</keyword>
<feature type="binding site" evidence="7">
    <location>
        <position position="127"/>
    </location>
    <ligand>
        <name>substrate</name>
    </ligand>
</feature>
<dbReference type="OrthoDB" id="5187599at2"/>
<dbReference type="RefSeq" id="WP_114795352.1">
    <property type="nucleotide sequence ID" value="NZ_QQZY01000002.1"/>
</dbReference>
<comment type="function">
    <text evidence="7">Catalyzes the hydrolysis of inorganic pyrophosphate (PPi) forming two phosphate ions.</text>
</comment>
<dbReference type="GO" id="GO:0000287">
    <property type="term" value="F:magnesium ion binding"/>
    <property type="evidence" value="ECO:0007669"/>
    <property type="project" value="UniProtKB-UniRule"/>
</dbReference>
<sequence>MADVMVFVEVPSGSRNKYELDAELGQIVLDRRLFTSMSYPADYGFIEGTLGADGDPLDALVLVGEPTFPGCRIRARVVGVFYMEDEKGQDEKIICVPLKDTAFMRVHDVHDIAPEFRDEIEHFFQVYKDLEEGKTETRGFGNRADAELIIDESRARAAAHG</sequence>
<evidence type="ECO:0000256" key="4">
    <source>
        <dbReference type="ARBA" id="ARBA00022801"/>
    </source>
</evidence>
<comment type="caution">
    <text evidence="8">The sequence shown here is derived from an EMBL/GenBank/DDBJ whole genome shotgun (WGS) entry which is preliminary data.</text>
</comment>
<dbReference type="InterPro" id="IPR008162">
    <property type="entry name" value="Pyrophosphatase"/>
</dbReference>
<dbReference type="SUPFAM" id="SSF50324">
    <property type="entry name" value="Inorganic pyrophosphatase"/>
    <property type="match status" value="1"/>
</dbReference>
<evidence type="ECO:0000313" key="9">
    <source>
        <dbReference type="Proteomes" id="UP000254134"/>
    </source>
</evidence>
<comment type="subcellular location">
    <subcellularLocation>
        <location evidence="7">Cytoplasm</location>
    </subcellularLocation>
</comment>
<accession>A0A7M2YY84</accession>
<comment type="subunit">
    <text evidence="7">Homohexamer.</text>
</comment>
<organism evidence="8 9">
    <name type="scientific">Gaiella occulta</name>
    <dbReference type="NCBI Taxonomy" id="1002870"/>
    <lineage>
        <taxon>Bacteria</taxon>
        <taxon>Bacillati</taxon>
        <taxon>Actinomycetota</taxon>
        <taxon>Thermoleophilia</taxon>
        <taxon>Gaiellales</taxon>
        <taxon>Gaiellaceae</taxon>
        <taxon>Gaiella</taxon>
    </lineage>
</organism>
<dbReference type="HAMAP" id="MF_00209">
    <property type="entry name" value="Inorganic_PPase"/>
    <property type="match status" value="1"/>
</dbReference>
<dbReference type="CDD" id="cd00412">
    <property type="entry name" value="pyrophosphatase"/>
    <property type="match status" value="1"/>
</dbReference>
<feature type="binding site" evidence="7">
    <location>
        <position position="90"/>
    </location>
    <ligand>
        <name>Mg(2+)</name>
        <dbReference type="ChEBI" id="CHEBI:18420"/>
        <label>3</label>
    </ligand>
</feature>
<protein>
    <recommendedName>
        <fullName evidence="7">Inorganic pyrophosphatase</fullName>
        <ecNumber evidence="7">3.6.1.1</ecNumber>
    </recommendedName>
    <alternativeName>
        <fullName evidence="7">Pyrophosphate phospho-hydrolase</fullName>
        <shortName evidence="7">PPase</shortName>
    </alternativeName>
</protein>
<keyword evidence="2 7" id="KW-0963">Cytoplasm</keyword>
<feature type="active site" description="Proton acceptor" evidence="7">
    <location>
        <position position="90"/>
    </location>
</feature>